<comment type="similarity">
    <text evidence="1">Belongs to the type-I restriction system S methylase family.</text>
</comment>
<evidence type="ECO:0000256" key="4">
    <source>
        <dbReference type="SAM" id="Coils"/>
    </source>
</evidence>
<proteinExistence type="inferred from homology"/>
<dbReference type="InterPro" id="IPR052021">
    <property type="entry name" value="Type-I_RS_S_subunit"/>
</dbReference>
<evidence type="ECO:0000259" key="5">
    <source>
        <dbReference type="Pfam" id="PF01420"/>
    </source>
</evidence>
<dbReference type="GO" id="GO:0004519">
    <property type="term" value="F:endonuclease activity"/>
    <property type="evidence" value="ECO:0007669"/>
    <property type="project" value="UniProtKB-KW"/>
</dbReference>
<dbReference type="CDD" id="cd16961">
    <property type="entry name" value="RMtype1_S_TRD-CR_like"/>
    <property type="match status" value="1"/>
</dbReference>
<keyword evidence="6" id="KW-0255">Endonuclease</keyword>
<feature type="domain" description="Type I restriction modification DNA specificity" evidence="5">
    <location>
        <begin position="2"/>
        <end position="172"/>
    </location>
</feature>
<keyword evidence="7" id="KW-1185">Reference proteome</keyword>
<keyword evidence="6" id="KW-0540">Nuclease</keyword>
<keyword evidence="6" id="KW-0378">Hydrolase</keyword>
<evidence type="ECO:0000256" key="1">
    <source>
        <dbReference type="ARBA" id="ARBA00010923"/>
    </source>
</evidence>
<feature type="domain" description="Type I restriction modification DNA specificity" evidence="5">
    <location>
        <begin position="200"/>
        <end position="372"/>
    </location>
</feature>
<dbReference type="SUPFAM" id="SSF116734">
    <property type="entry name" value="DNA methylase specificity domain"/>
    <property type="match status" value="2"/>
</dbReference>
<gene>
    <name evidence="6" type="ORF">SH580_08610</name>
</gene>
<dbReference type="EMBL" id="CP138858">
    <property type="protein sequence ID" value="WPJ97771.1"/>
    <property type="molecule type" value="Genomic_DNA"/>
</dbReference>
<keyword evidence="4" id="KW-0175">Coiled coil</keyword>
<keyword evidence="2" id="KW-0680">Restriction system</keyword>
<organism evidence="6 7">
    <name type="scientific">Coraliomargarita algicola</name>
    <dbReference type="NCBI Taxonomy" id="3092156"/>
    <lineage>
        <taxon>Bacteria</taxon>
        <taxon>Pseudomonadati</taxon>
        <taxon>Verrucomicrobiota</taxon>
        <taxon>Opitutia</taxon>
        <taxon>Puniceicoccales</taxon>
        <taxon>Coraliomargaritaceae</taxon>
        <taxon>Coraliomargarita</taxon>
    </lineage>
</organism>
<sequence>MKFQELQNICSVRSGGTPSKRDNNLWGDHLPWITAKDLKVPVLRSSLLMLSELGEAKAKITPADSLLILVRGMTLFKDVPVCLAGRELAFNQDIKALVLDDGIDPKYVLYYLVGSKHKLMRLVDSAGHGTGRLNTDLLKAFPILLPPLPEQKAIAAVLSTWDAAIEKTERLIEAKERRFRGLMQELIPGAHNNSNRRESRKVKVGEVCEVITSNVDKKVHEGEMPVRLCNYMDVYRNYYITQKLGFMSASASSSEIEKYQLRVHDVILTKDSETADDIANSACVLEAPQDLVCGYHLAILRPNEELFGPYLNFALHTPRIRYEFSRQANGVTRFGLTMSAYNMVELPLPSWDEQQAIAEALTRSQEEITLLKLITEKYKAQKRGLMQKLLTGEWRVNLG</sequence>
<dbReference type="CDD" id="cd17249">
    <property type="entry name" value="RMtype1_S_EcoR124I-TRD2-CR2_like"/>
    <property type="match status" value="1"/>
</dbReference>
<dbReference type="PANTHER" id="PTHR30408:SF12">
    <property type="entry name" value="TYPE I RESTRICTION ENZYME MJAVIII SPECIFICITY SUBUNIT"/>
    <property type="match status" value="1"/>
</dbReference>
<evidence type="ECO:0000313" key="7">
    <source>
        <dbReference type="Proteomes" id="UP001324993"/>
    </source>
</evidence>
<dbReference type="Gene3D" id="1.10.287.1120">
    <property type="entry name" value="Bipartite methylase S protein"/>
    <property type="match status" value="1"/>
</dbReference>
<dbReference type="Proteomes" id="UP001324993">
    <property type="component" value="Chromosome"/>
</dbReference>
<keyword evidence="3" id="KW-0238">DNA-binding</keyword>
<accession>A0ABZ0RQT2</accession>
<dbReference type="InterPro" id="IPR000055">
    <property type="entry name" value="Restrct_endonuc_typeI_TRD"/>
</dbReference>
<dbReference type="Pfam" id="PF01420">
    <property type="entry name" value="Methylase_S"/>
    <property type="match status" value="2"/>
</dbReference>
<reference evidence="6 7" key="1">
    <citation type="submission" date="2023-11" db="EMBL/GenBank/DDBJ databases">
        <title>Coraliomargarita sp. nov., isolated from marine algae.</title>
        <authorList>
            <person name="Lee J.K."/>
            <person name="Baek J.H."/>
            <person name="Kim J.M."/>
            <person name="Choi D.G."/>
            <person name="Jeon C.O."/>
        </authorList>
    </citation>
    <scope>NUCLEOTIDE SEQUENCE [LARGE SCALE GENOMIC DNA]</scope>
    <source>
        <strain evidence="6 7">J2-16</strain>
    </source>
</reference>
<dbReference type="RefSeq" id="WP_319834596.1">
    <property type="nucleotide sequence ID" value="NZ_CP138858.1"/>
</dbReference>
<dbReference type="Gene3D" id="3.90.220.20">
    <property type="entry name" value="DNA methylase specificity domains"/>
    <property type="match status" value="2"/>
</dbReference>
<evidence type="ECO:0000256" key="3">
    <source>
        <dbReference type="ARBA" id="ARBA00023125"/>
    </source>
</evidence>
<evidence type="ECO:0000256" key="2">
    <source>
        <dbReference type="ARBA" id="ARBA00022747"/>
    </source>
</evidence>
<evidence type="ECO:0000313" key="6">
    <source>
        <dbReference type="EMBL" id="WPJ97771.1"/>
    </source>
</evidence>
<dbReference type="InterPro" id="IPR044946">
    <property type="entry name" value="Restrct_endonuc_typeI_TRD_sf"/>
</dbReference>
<name>A0ABZ0RQT2_9BACT</name>
<feature type="coiled-coil region" evidence="4">
    <location>
        <begin position="158"/>
        <end position="185"/>
    </location>
</feature>
<dbReference type="PANTHER" id="PTHR30408">
    <property type="entry name" value="TYPE-1 RESTRICTION ENZYME ECOKI SPECIFICITY PROTEIN"/>
    <property type="match status" value="1"/>
</dbReference>
<protein>
    <submittedName>
        <fullName evidence="6">Restriction endonuclease subunit S</fullName>
    </submittedName>
</protein>